<sequence length="304" mass="34382">MSVIFRSVICLLIFTTLLFLFKNPSVESNTIYTSGKIALTSGASDSVISTNLLKSLIPSYLQKVNDYFGLDMVYIMNLKKRPDRLETQKKIFKLLDSKFTLIESVDKFDTDQINAFEPKNRMNFNSLAIKMSHLKALDHMSENGYNTTLIMEDDADLDRLTPILLPLLMEKLPEDWQKYIKVNSNNRLIYKMGKSLIGTVAYIVNKKGCDFILDFAKNSSDNWDIMFGPMFAKGLNAYSSDLFLADHMGSTKANPSDGRTKNKGSDGEEYTAEGHLNYGGLLMSSFLSLPKDTENPDEYEILDN</sequence>
<feature type="chain" id="PRO_5042183689" description="Glycosyl transferase family 25 domain-containing protein" evidence="1">
    <location>
        <begin position="29"/>
        <end position="304"/>
    </location>
</feature>
<protein>
    <recommendedName>
        <fullName evidence="2">Glycosyl transferase family 25 domain-containing protein</fullName>
    </recommendedName>
</protein>
<evidence type="ECO:0000256" key="1">
    <source>
        <dbReference type="SAM" id="SignalP"/>
    </source>
</evidence>
<accession>A0AAD5XTP5</accession>
<dbReference type="AlphaFoldDB" id="A0AAD5XTP5"/>
<comment type="caution">
    <text evidence="3">The sequence shown here is derived from an EMBL/GenBank/DDBJ whole genome shotgun (WGS) entry which is preliminary data.</text>
</comment>
<keyword evidence="1" id="KW-0732">Signal</keyword>
<dbReference type="Pfam" id="PF01755">
    <property type="entry name" value="Glyco_transf_25"/>
    <property type="match status" value="1"/>
</dbReference>
<gene>
    <name evidence="3" type="ORF">HK099_007503</name>
</gene>
<keyword evidence="4" id="KW-1185">Reference proteome</keyword>
<organism evidence="3 4">
    <name type="scientific">Clydaea vesicula</name>
    <dbReference type="NCBI Taxonomy" id="447962"/>
    <lineage>
        <taxon>Eukaryota</taxon>
        <taxon>Fungi</taxon>
        <taxon>Fungi incertae sedis</taxon>
        <taxon>Chytridiomycota</taxon>
        <taxon>Chytridiomycota incertae sedis</taxon>
        <taxon>Chytridiomycetes</taxon>
        <taxon>Lobulomycetales</taxon>
        <taxon>Lobulomycetaceae</taxon>
        <taxon>Clydaea</taxon>
    </lineage>
</organism>
<evidence type="ECO:0000259" key="2">
    <source>
        <dbReference type="Pfam" id="PF01755"/>
    </source>
</evidence>
<dbReference type="InterPro" id="IPR002654">
    <property type="entry name" value="Glyco_trans_25"/>
</dbReference>
<evidence type="ECO:0000313" key="4">
    <source>
        <dbReference type="Proteomes" id="UP001211065"/>
    </source>
</evidence>
<dbReference type="Proteomes" id="UP001211065">
    <property type="component" value="Unassembled WGS sequence"/>
</dbReference>
<proteinExistence type="predicted"/>
<reference evidence="3" key="1">
    <citation type="submission" date="2020-05" db="EMBL/GenBank/DDBJ databases">
        <title>Phylogenomic resolution of chytrid fungi.</title>
        <authorList>
            <person name="Stajich J.E."/>
            <person name="Amses K."/>
            <person name="Simmons R."/>
            <person name="Seto K."/>
            <person name="Myers J."/>
            <person name="Bonds A."/>
            <person name="Quandt C.A."/>
            <person name="Barry K."/>
            <person name="Liu P."/>
            <person name="Grigoriev I."/>
            <person name="Longcore J.E."/>
            <person name="James T.Y."/>
        </authorList>
    </citation>
    <scope>NUCLEOTIDE SEQUENCE</scope>
    <source>
        <strain evidence="3">JEL0476</strain>
    </source>
</reference>
<feature type="signal peptide" evidence="1">
    <location>
        <begin position="1"/>
        <end position="28"/>
    </location>
</feature>
<evidence type="ECO:0000313" key="3">
    <source>
        <dbReference type="EMBL" id="KAJ3213245.1"/>
    </source>
</evidence>
<name>A0AAD5XTP5_9FUNG</name>
<feature type="domain" description="Glycosyl transferase family 25" evidence="2">
    <location>
        <begin position="73"/>
        <end position="159"/>
    </location>
</feature>
<dbReference type="EMBL" id="JADGJW010000731">
    <property type="protein sequence ID" value="KAJ3213245.1"/>
    <property type="molecule type" value="Genomic_DNA"/>
</dbReference>